<dbReference type="PIRSF" id="PIRSF006181">
    <property type="entry name" value="EbsC_YbaK"/>
    <property type="match status" value="1"/>
</dbReference>
<dbReference type="EMBL" id="JRAI01000019">
    <property type="protein sequence ID" value="KGN87028.1"/>
    <property type="molecule type" value="Genomic_DNA"/>
</dbReference>
<feature type="domain" description="YbaK/aminoacyl-tRNA synthetase-associated" evidence="5">
    <location>
        <begin position="35"/>
        <end position="148"/>
    </location>
</feature>
<dbReference type="EC" id="4.2.-.-" evidence="4"/>
<evidence type="ECO:0000256" key="1">
    <source>
        <dbReference type="ARBA" id="ARBA00009798"/>
    </source>
</evidence>
<sequence>MTGKMPKTNVVRLLDAAHIPYELIPYEPDERDLSAVHVAEQLGEDVRQVFKTLVLRGNKTGLLVCIVPGDEEVNLKLAARASDNKSVEMIRQSELLPLTGYIRGGCSPIGMKKTYPAYIHHTCMSFPYIYVSAGVRGLQLRIAPADLLAYTGARSACLCGATTEEKSTIHQTL</sequence>
<keyword evidence="2 4" id="KW-0648">Protein biosynthesis</keyword>
<proteinExistence type="inferred from homology"/>
<evidence type="ECO:0000313" key="7">
    <source>
        <dbReference type="Proteomes" id="UP000030130"/>
    </source>
</evidence>
<name>A0A0A2F7R8_9PORP</name>
<organism evidence="6 7">
    <name type="scientific">Porphyromonas gulae</name>
    <dbReference type="NCBI Taxonomy" id="111105"/>
    <lineage>
        <taxon>Bacteria</taxon>
        <taxon>Pseudomonadati</taxon>
        <taxon>Bacteroidota</taxon>
        <taxon>Bacteroidia</taxon>
        <taxon>Bacteroidales</taxon>
        <taxon>Porphyromonadaceae</taxon>
        <taxon>Porphyromonas</taxon>
    </lineage>
</organism>
<dbReference type="CDD" id="cd00002">
    <property type="entry name" value="YbaK_deacylase"/>
    <property type="match status" value="1"/>
</dbReference>
<dbReference type="InterPro" id="IPR036754">
    <property type="entry name" value="YbaK/aa-tRNA-synt-asso_dom_sf"/>
</dbReference>
<reference evidence="6 7" key="1">
    <citation type="submission" date="2014-08" db="EMBL/GenBank/DDBJ databases">
        <title>Porphyromonas gulae strain:COT-052_OH1451 Genome sequencing.</title>
        <authorList>
            <person name="Wallis C."/>
            <person name="Deusch O."/>
            <person name="O'Flynn C."/>
            <person name="Davis I."/>
            <person name="Jospin G."/>
            <person name="Darling A.E."/>
            <person name="Coil D.A."/>
            <person name="Alexiev A."/>
            <person name="Horsfall A."/>
            <person name="Kirkwood N."/>
            <person name="Harris S."/>
            <person name="Eisen J.A."/>
        </authorList>
    </citation>
    <scope>NUCLEOTIDE SEQUENCE [LARGE SCALE GENOMIC DNA]</scope>
    <source>
        <strain evidence="7">COT-052 OH1451</strain>
    </source>
</reference>
<evidence type="ECO:0000256" key="4">
    <source>
        <dbReference type="PIRNR" id="PIRNR006181"/>
    </source>
</evidence>
<evidence type="ECO:0000259" key="5">
    <source>
        <dbReference type="Pfam" id="PF04073"/>
    </source>
</evidence>
<dbReference type="AlphaFoldDB" id="A0A0A2F7R8"/>
<evidence type="ECO:0000256" key="2">
    <source>
        <dbReference type="ARBA" id="ARBA00022917"/>
    </source>
</evidence>
<protein>
    <recommendedName>
        <fullName evidence="4">Cys-tRNA(Pro)/Cys-tRNA(Cys) deacylase</fullName>
        <ecNumber evidence="4">4.2.-.-</ecNumber>
    </recommendedName>
</protein>
<dbReference type="InterPro" id="IPR007214">
    <property type="entry name" value="YbaK/aa-tRNA-synth-assoc-dom"/>
</dbReference>
<accession>A0A0A2F7R8</accession>
<keyword evidence="3 4" id="KW-0456">Lyase</keyword>
<comment type="similarity">
    <text evidence="1 4">Belongs to the prolyl-tRNA editing family. YbaK/EbsC subfamily.</text>
</comment>
<evidence type="ECO:0000256" key="3">
    <source>
        <dbReference type="ARBA" id="ARBA00023239"/>
    </source>
</evidence>
<dbReference type="NCBIfam" id="TIGR00011">
    <property type="entry name" value="YbaK_EbsC"/>
    <property type="match status" value="1"/>
</dbReference>
<dbReference type="GO" id="GO:0016829">
    <property type="term" value="F:lyase activity"/>
    <property type="evidence" value="ECO:0007669"/>
    <property type="project" value="UniProtKB-KW"/>
</dbReference>
<dbReference type="Pfam" id="PF04073">
    <property type="entry name" value="tRNA_edit"/>
    <property type="match status" value="1"/>
</dbReference>
<dbReference type="PANTHER" id="PTHR30411">
    <property type="entry name" value="CYTOPLASMIC PROTEIN"/>
    <property type="match status" value="1"/>
</dbReference>
<dbReference type="GO" id="GO:0002161">
    <property type="term" value="F:aminoacyl-tRNA deacylase activity"/>
    <property type="evidence" value="ECO:0007669"/>
    <property type="project" value="InterPro"/>
</dbReference>
<comment type="caution">
    <text evidence="6">The sequence shown here is derived from an EMBL/GenBank/DDBJ whole genome shotgun (WGS) entry which is preliminary data.</text>
</comment>
<gene>
    <name evidence="6" type="ORF">HR08_02775</name>
</gene>
<dbReference type="Gene3D" id="3.90.960.10">
    <property type="entry name" value="YbaK/aminoacyl-tRNA synthetase-associated domain"/>
    <property type="match status" value="1"/>
</dbReference>
<dbReference type="PANTHER" id="PTHR30411:SF0">
    <property type="entry name" value="CYS-TRNA(PRO)_CYS-TRNA(CYS) DEACYLASE YBAK"/>
    <property type="match status" value="1"/>
</dbReference>
<dbReference type="SUPFAM" id="SSF55826">
    <property type="entry name" value="YbaK/ProRS associated domain"/>
    <property type="match status" value="1"/>
</dbReference>
<dbReference type="RefSeq" id="WP_039420345.1">
    <property type="nucleotide sequence ID" value="NZ_JRAI01000019.1"/>
</dbReference>
<dbReference type="InterPro" id="IPR004369">
    <property type="entry name" value="Prolyl-tRNA_editing_YbaK/EbsC"/>
</dbReference>
<evidence type="ECO:0000313" key="6">
    <source>
        <dbReference type="EMBL" id="KGN87028.1"/>
    </source>
</evidence>
<dbReference type="Proteomes" id="UP000030130">
    <property type="component" value="Unassembled WGS sequence"/>
</dbReference>
<dbReference type="GO" id="GO:0006412">
    <property type="term" value="P:translation"/>
    <property type="evidence" value="ECO:0007669"/>
    <property type="project" value="UniProtKB-KW"/>
</dbReference>